<sequence length="65" mass="6975">MDEISFRLAGDGADLRRLVDLGMRQHRPTGSGRGAGYTVVGEQPAKEGDDGSRYAVTLLEKRLGA</sequence>
<reference evidence="2 3" key="1">
    <citation type="submission" date="2019-10" db="EMBL/GenBank/DDBJ databases">
        <title>Whole genome shotgun sequence of Streptomyces angustmyceticus NBRC 3934.</title>
        <authorList>
            <person name="Hosoyama A."/>
            <person name="Ichikawa N."/>
            <person name="Kimura A."/>
            <person name="Kitahashi Y."/>
            <person name="Komaki H."/>
            <person name="Uohara A."/>
        </authorList>
    </citation>
    <scope>NUCLEOTIDE SEQUENCE [LARGE SCALE GENOMIC DNA]</scope>
    <source>
        <strain evidence="2 3">NBRC 3934</strain>
    </source>
</reference>
<name>A0A5J4LQ91_9ACTN</name>
<organism evidence="2 3">
    <name type="scientific">Streptomyces angustmyceticus</name>
    <dbReference type="NCBI Taxonomy" id="285578"/>
    <lineage>
        <taxon>Bacteria</taxon>
        <taxon>Bacillati</taxon>
        <taxon>Actinomycetota</taxon>
        <taxon>Actinomycetes</taxon>
        <taxon>Kitasatosporales</taxon>
        <taxon>Streptomycetaceae</taxon>
        <taxon>Streptomyces</taxon>
    </lineage>
</organism>
<gene>
    <name evidence="2" type="ORF">San01_66500</name>
</gene>
<proteinExistence type="predicted"/>
<feature type="region of interest" description="Disordered" evidence="1">
    <location>
        <begin position="24"/>
        <end position="50"/>
    </location>
</feature>
<evidence type="ECO:0000313" key="2">
    <source>
        <dbReference type="EMBL" id="GES34162.1"/>
    </source>
</evidence>
<dbReference type="Proteomes" id="UP000325598">
    <property type="component" value="Unassembled WGS sequence"/>
</dbReference>
<keyword evidence="3" id="KW-1185">Reference proteome</keyword>
<dbReference type="AlphaFoldDB" id="A0A5J4LQ91"/>
<comment type="caution">
    <text evidence="2">The sequence shown here is derived from an EMBL/GenBank/DDBJ whole genome shotgun (WGS) entry which is preliminary data.</text>
</comment>
<accession>A0A5J4LQ91</accession>
<evidence type="ECO:0000256" key="1">
    <source>
        <dbReference type="SAM" id="MobiDB-lite"/>
    </source>
</evidence>
<dbReference type="EMBL" id="BLAG01000025">
    <property type="protein sequence ID" value="GES34162.1"/>
    <property type="molecule type" value="Genomic_DNA"/>
</dbReference>
<dbReference type="GeneID" id="96756253"/>
<dbReference type="RefSeq" id="WP_373866977.1">
    <property type="nucleotide sequence ID" value="NZ_BLAG01000025.1"/>
</dbReference>
<evidence type="ECO:0000313" key="3">
    <source>
        <dbReference type="Proteomes" id="UP000325598"/>
    </source>
</evidence>
<protein>
    <submittedName>
        <fullName evidence="2">Uncharacterized protein</fullName>
    </submittedName>
</protein>